<evidence type="ECO:0000313" key="3">
    <source>
        <dbReference type="Proteomes" id="UP000828390"/>
    </source>
</evidence>
<reference evidence="2" key="2">
    <citation type="submission" date="2020-11" db="EMBL/GenBank/DDBJ databases">
        <authorList>
            <person name="McCartney M.A."/>
            <person name="Auch B."/>
            <person name="Kono T."/>
            <person name="Mallez S."/>
            <person name="Becker A."/>
            <person name="Gohl D.M."/>
            <person name="Silverstein K.A.T."/>
            <person name="Koren S."/>
            <person name="Bechman K.B."/>
            <person name="Herman A."/>
            <person name="Abrahante J.E."/>
            <person name="Garbe J."/>
        </authorList>
    </citation>
    <scope>NUCLEOTIDE SEQUENCE</scope>
    <source>
        <strain evidence="2">Duluth1</strain>
        <tissue evidence="2">Whole animal</tissue>
    </source>
</reference>
<feature type="transmembrane region" description="Helical" evidence="1">
    <location>
        <begin position="12"/>
        <end position="33"/>
    </location>
</feature>
<protein>
    <submittedName>
        <fullName evidence="2">Uncharacterized protein</fullName>
    </submittedName>
</protein>
<dbReference type="Proteomes" id="UP000828390">
    <property type="component" value="Unassembled WGS sequence"/>
</dbReference>
<name>A0A9D4E8R7_DREPO</name>
<keyword evidence="1" id="KW-0812">Transmembrane</keyword>
<accession>A0A9D4E8R7</accession>
<evidence type="ECO:0000256" key="1">
    <source>
        <dbReference type="SAM" id="Phobius"/>
    </source>
</evidence>
<organism evidence="2 3">
    <name type="scientific">Dreissena polymorpha</name>
    <name type="common">Zebra mussel</name>
    <name type="synonym">Mytilus polymorpha</name>
    <dbReference type="NCBI Taxonomy" id="45954"/>
    <lineage>
        <taxon>Eukaryota</taxon>
        <taxon>Metazoa</taxon>
        <taxon>Spiralia</taxon>
        <taxon>Lophotrochozoa</taxon>
        <taxon>Mollusca</taxon>
        <taxon>Bivalvia</taxon>
        <taxon>Autobranchia</taxon>
        <taxon>Heteroconchia</taxon>
        <taxon>Euheterodonta</taxon>
        <taxon>Imparidentia</taxon>
        <taxon>Neoheterodontei</taxon>
        <taxon>Myida</taxon>
        <taxon>Dreissenoidea</taxon>
        <taxon>Dreissenidae</taxon>
        <taxon>Dreissena</taxon>
    </lineage>
</organism>
<dbReference type="Gene3D" id="1.10.1170.10">
    <property type="entry name" value="Inhibitor Of Apoptosis Protein (2mihbC-IAP-1), Chain A"/>
    <property type="match status" value="1"/>
</dbReference>
<evidence type="ECO:0000313" key="2">
    <source>
        <dbReference type="EMBL" id="KAH3776019.1"/>
    </source>
</evidence>
<keyword evidence="1" id="KW-1133">Transmembrane helix</keyword>
<keyword evidence="1" id="KW-0472">Membrane</keyword>
<proteinExistence type="predicted"/>
<gene>
    <name evidence="2" type="ORF">DPMN_177430</name>
</gene>
<dbReference type="AlphaFoldDB" id="A0A9D4E8R7"/>
<dbReference type="EMBL" id="JAIWYP010000009">
    <property type="protein sequence ID" value="KAH3776019.1"/>
    <property type="molecule type" value="Genomic_DNA"/>
</dbReference>
<comment type="caution">
    <text evidence="2">The sequence shown here is derived from an EMBL/GenBank/DDBJ whole genome shotgun (WGS) entry which is preliminary data.</text>
</comment>
<dbReference type="SUPFAM" id="SSF57924">
    <property type="entry name" value="Inhibitor of apoptosis (IAP) repeat"/>
    <property type="match status" value="1"/>
</dbReference>
<keyword evidence="3" id="KW-1185">Reference proteome</keyword>
<sequence>MLNIRKEFIVKHVYVFMFHTLASFVLVICSLLYTKHIEEHNRTCLFEEVELQCTTLSNLLQQTVRSLGRHHIHFTTTTHCTLCNTFATQNQLTETSNQQYRYPEQAETEARLTTFEYFPNRFPINVDDLAQAGLFYTGWLTFVYIRFIL</sequence>
<reference evidence="2" key="1">
    <citation type="journal article" date="2019" name="bioRxiv">
        <title>The Genome of the Zebra Mussel, Dreissena polymorpha: A Resource for Invasive Species Research.</title>
        <authorList>
            <person name="McCartney M.A."/>
            <person name="Auch B."/>
            <person name="Kono T."/>
            <person name="Mallez S."/>
            <person name="Zhang Y."/>
            <person name="Obille A."/>
            <person name="Becker A."/>
            <person name="Abrahante J.E."/>
            <person name="Garbe J."/>
            <person name="Badalamenti J.P."/>
            <person name="Herman A."/>
            <person name="Mangelson H."/>
            <person name="Liachko I."/>
            <person name="Sullivan S."/>
            <person name="Sone E.D."/>
            <person name="Koren S."/>
            <person name="Silverstein K.A.T."/>
            <person name="Beckman K.B."/>
            <person name="Gohl D.M."/>
        </authorList>
    </citation>
    <scope>NUCLEOTIDE SEQUENCE</scope>
    <source>
        <strain evidence="2">Duluth1</strain>
        <tissue evidence="2">Whole animal</tissue>
    </source>
</reference>